<dbReference type="Gene3D" id="3.90.1150.10">
    <property type="entry name" value="Aspartate Aminotransferase, domain 1"/>
    <property type="match status" value="1"/>
</dbReference>
<dbReference type="RefSeq" id="WP_008523388.1">
    <property type="nucleotide sequence ID" value="NZ_CM001376.1"/>
</dbReference>
<dbReference type="InterPro" id="IPR000653">
    <property type="entry name" value="DegT/StrS_aminotransferase"/>
</dbReference>
<dbReference type="InterPro" id="IPR015421">
    <property type="entry name" value="PyrdxlP-dep_Trfase_major"/>
</dbReference>
<dbReference type="Pfam" id="PF01041">
    <property type="entry name" value="DegT_DnrJ_EryC1"/>
    <property type="match status" value="1"/>
</dbReference>
<dbReference type="SUPFAM" id="SSF53383">
    <property type="entry name" value="PLP-dependent transferases"/>
    <property type="match status" value="1"/>
</dbReference>
<dbReference type="STRING" id="885272.JonanDRAFT_1472"/>
<accession>H0UJ07</accession>
<sequence length="389" mass="43415">MSLASQPIPSFDLHRNYARVKDEINAAVARVLESQQFIMGSEVSSFEAEATSFLGAHRAIACASGSDALVLAMMSLDLKPGDEVITTPFSFFATVSCITRVGATPKFVDVDPATYNIDLSRLSEAITDRTRAMIPVHLFGQMVPLEQTEKELAERHITVVEDSAQAFGSWRRVGDRMIMAGAWGDLGCYSFFPTKNLGCYGDAGMVTARDDRTADRIAKLRVHGAGKQYFHEEVGLNSRMDALQAAILRVRLAHLPQWIEERRAIAERYRLLFEQANLTEFVTPPAELQGNCHTYHQYVIRAKKRDELMAFMAENGVATRVYYPQSLHLQKCFASFGGRPGQFPVSEQLTQEVLALPMFPELTADEQARVVETMSKFYRKQQLLSPSGS</sequence>
<evidence type="ECO:0000256" key="2">
    <source>
        <dbReference type="ARBA" id="ARBA00037999"/>
    </source>
</evidence>
<gene>
    <name evidence="6" type="ORF">JonanDRAFT_1472</name>
</gene>
<dbReference type="PIRSF" id="PIRSF000390">
    <property type="entry name" value="PLP_StrS"/>
    <property type="match status" value="1"/>
</dbReference>
<dbReference type="GO" id="GO:0008483">
    <property type="term" value="F:transaminase activity"/>
    <property type="evidence" value="ECO:0007669"/>
    <property type="project" value="TreeGrafter"/>
</dbReference>
<dbReference type="OrthoDB" id="9810913at2"/>
<comment type="similarity">
    <text evidence="2 5">Belongs to the DegT/DnrJ/EryC1 family.</text>
</comment>
<evidence type="ECO:0000313" key="6">
    <source>
        <dbReference type="EMBL" id="EHM13834.1"/>
    </source>
</evidence>
<dbReference type="PANTHER" id="PTHR30244">
    <property type="entry name" value="TRANSAMINASE"/>
    <property type="match status" value="1"/>
</dbReference>
<dbReference type="InterPro" id="IPR015422">
    <property type="entry name" value="PyrdxlP-dep_Trfase_small"/>
</dbReference>
<feature type="active site" description="Proton acceptor" evidence="3">
    <location>
        <position position="195"/>
    </location>
</feature>
<dbReference type="EMBL" id="CM001376">
    <property type="protein sequence ID" value="EHM13834.1"/>
    <property type="molecule type" value="Genomic_DNA"/>
</dbReference>
<dbReference type="Gene3D" id="3.40.640.10">
    <property type="entry name" value="Type I PLP-dependent aspartate aminotransferase-like (Major domain)"/>
    <property type="match status" value="1"/>
</dbReference>
<dbReference type="GO" id="GO:0000271">
    <property type="term" value="P:polysaccharide biosynthetic process"/>
    <property type="evidence" value="ECO:0007669"/>
    <property type="project" value="TreeGrafter"/>
</dbReference>
<keyword evidence="1 4" id="KW-0663">Pyridoxal phosphate</keyword>
<dbReference type="InterPro" id="IPR015424">
    <property type="entry name" value="PyrdxlP-dep_Trfase"/>
</dbReference>
<dbReference type="HOGENOM" id="CLU_033332_6_0_0"/>
<evidence type="ECO:0000256" key="3">
    <source>
        <dbReference type="PIRSR" id="PIRSR000390-1"/>
    </source>
</evidence>
<name>H0UJ07_9BACT</name>
<dbReference type="GO" id="GO:0030170">
    <property type="term" value="F:pyridoxal phosphate binding"/>
    <property type="evidence" value="ECO:0007669"/>
    <property type="project" value="TreeGrafter"/>
</dbReference>
<evidence type="ECO:0000256" key="5">
    <source>
        <dbReference type="RuleBase" id="RU004508"/>
    </source>
</evidence>
<dbReference type="AlphaFoldDB" id="H0UJ07"/>
<dbReference type="PANTHER" id="PTHR30244:SF36">
    <property type="entry name" value="3-OXO-GLUCOSE-6-PHOSPHATE:GLUTAMATE AMINOTRANSFERASE"/>
    <property type="match status" value="1"/>
</dbReference>
<reference evidence="6 7" key="1">
    <citation type="submission" date="2011-11" db="EMBL/GenBank/DDBJ databases">
        <title>The Noncontiguous Finished genome of Jonquetella anthropi DSM 22815.</title>
        <authorList>
            <consortium name="US DOE Joint Genome Institute (JGI-PGF)"/>
            <person name="Lucas S."/>
            <person name="Copeland A."/>
            <person name="Lapidus A."/>
            <person name="Glavina del Rio T."/>
            <person name="Dalin E."/>
            <person name="Tice H."/>
            <person name="Bruce D."/>
            <person name="Goodwin L."/>
            <person name="Pitluck S."/>
            <person name="Peters L."/>
            <person name="Mikhailova N."/>
            <person name="Held B."/>
            <person name="Kyrpides N."/>
            <person name="Mavromatis K."/>
            <person name="Ivanova N."/>
            <person name="Markowitz V."/>
            <person name="Cheng J.-F."/>
            <person name="Hugenholtz P."/>
            <person name="Woyke T."/>
            <person name="Wu D."/>
            <person name="Gronow S."/>
            <person name="Wellnitz S."/>
            <person name="Brambilla E."/>
            <person name="Klenk H.-P."/>
            <person name="Eisen J.A."/>
        </authorList>
    </citation>
    <scope>NUCLEOTIDE SEQUENCE [LARGE SCALE GENOMIC DNA]</scope>
    <source>
        <strain evidence="6 7">DSM 22815</strain>
    </source>
</reference>
<dbReference type="CDD" id="cd00616">
    <property type="entry name" value="AHBA_syn"/>
    <property type="match status" value="1"/>
</dbReference>
<proteinExistence type="inferred from homology"/>
<evidence type="ECO:0000313" key="7">
    <source>
        <dbReference type="Proteomes" id="UP000003806"/>
    </source>
</evidence>
<organism evidence="6 7">
    <name type="scientific">Jonquetella anthropi DSM 22815</name>
    <dbReference type="NCBI Taxonomy" id="885272"/>
    <lineage>
        <taxon>Bacteria</taxon>
        <taxon>Thermotogati</taxon>
        <taxon>Synergistota</taxon>
        <taxon>Synergistia</taxon>
        <taxon>Synergistales</taxon>
        <taxon>Dethiosulfovibrionaceae</taxon>
        <taxon>Jonquetella</taxon>
    </lineage>
</organism>
<dbReference type="Proteomes" id="UP000003806">
    <property type="component" value="Chromosome"/>
</dbReference>
<keyword evidence="7" id="KW-1185">Reference proteome</keyword>
<feature type="modified residue" description="N6-(pyridoxal phosphate)lysine" evidence="4">
    <location>
        <position position="195"/>
    </location>
</feature>
<protein>
    <submittedName>
        <fullName evidence="6">Putative PLP-dependent enzyme possibly involved in cell wall biogenesis</fullName>
    </submittedName>
</protein>
<evidence type="ECO:0000256" key="1">
    <source>
        <dbReference type="ARBA" id="ARBA00022898"/>
    </source>
</evidence>
<dbReference type="eggNOG" id="COG0399">
    <property type="taxonomic scope" value="Bacteria"/>
</dbReference>
<evidence type="ECO:0000256" key="4">
    <source>
        <dbReference type="PIRSR" id="PIRSR000390-2"/>
    </source>
</evidence>